<dbReference type="Pfam" id="PF13349">
    <property type="entry name" value="DUF4097"/>
    <property type="match status" value="1"/>
</dbReference>
<evidence type="ECO:0000313" key="3">
    <source>
        <dbReference type="Proteomes" id="UP000524462"/>
    </source>
</evidence>
<evidence type="ECO:0000313" key="2">
    <source>
        <dbReference type="EMBL" id="MBA2795201.1"/>
    </source>
</evidence>
<comment type="caution">
    <text evidence="2">The sequence shown here is derived from an EMBL/GenBank/DDBJ whole genome shotgun (WGS) entry which is preliminary data.</text>
</comment>
<sequence length="317" mass="34903">MKTFKKISFITALCLLLSGLTLAGLGYVRGGWSDLSSYTNPSKNNHYKTKKVADFDHLLLNCNVSDIIIKTGNQEKPSITYYVDKKYPIKIEQTGKSLSISEKSKVFQNKPIINFLTLRNLTNIGKNSYFGIKTDYSIQITLPKGHKLSSLKGNLKIGELKIENSQIQMIDFLLSSGNFSVGSSNIMNGQVTLHTGDMTFTDSHVSNSKINVDAGNIDFETSSIANSQLTLKAGDFTATDVGFSNKNSLRLDMGNADIHLKNHDLALKTNKNSGNSDITANLKENSKNQLEVTNKLGDITVELQNEETFSSGLFILL</sequence>
<evidence type="ECO:0000259" key="1">
    <source>
        <dbReference type="Pfam" id="PF13349"/>
    </source>
</evidence>
<reference evidence="2 3" key="1">
    <citation type="submission" date="2020-07" db="EMBL/GenBank/DDBJ databases">
        <title>Molecular and genomic characterization of Streptococcus porcinus isolated from diseased swine in Brazil.</title>
        <authorList>
            <person name="Moreno L.Z."/>
            <person name="Matajira C.E.C."/>
            <person name="Poor A.P."/>
            <person name="Dutra M.C."/>
            <person name="Moreno A.M."/>
        </authorList>
    </citation>
    <scope>NUCLEOTIDE SEQUENCE [LARGE SCALE GENOMIC DNA]</scope>
    <source>
        <strain evidence="2 3">SP0816-2</strain>
    </source>
</reference>
<gene>
    <name evidence="2" type="ORF">H1B29_01655</name>
</gene>
<proteinExistence type="predicted"/>
<protein>
    <submittedName>
        <fullName evidence="2">DUF4097 family beta strand repeat protein</fullName>
    </submittedName>
</protein>
<dbReference type="InterPro" id="IPR025164">
    <property type="entry name" value="Toastrack_DUF4097"/>
</dbReference>
<dbReference type="EMBL" id="JACEGE010000003">
    <property type="protein sequence ID" value="MBA2795201.1"/>
    <property type="molecule type" value="Genomic_DNA"/>
</dbReference>
<organism evidence="2 3">
    <name type="scientific">Streptococcus porcinus</name>
    <dbReference type="NCBI Taxonomy" id="1340"/>
    <lineage>
        <taxon>Bacteria</taxon>
        <taxon>Bacillati</taxon>
        <taxon>Bacillota</taxon>
        <taxon>Bacilli</taxon>
        <taxon>Lactobacillales</taxon>
        <taxon>Streptococcaceae</taxon>
        <taxon>Streptococcus</taxon>
    </lineage>
</organism>
<dbReference type="RefSeq" id="WP_181459588.1">
    <property type="nucleotide sequence ID" value="NZ_JACEGE010000003.1"/>
</dbReference>
<dbReference type="AlphaFoldDB" id="A0A7W0ARL4"/>
<name>A0A7W0ARL4_STRPO</name>
<accession>A0A7W0ARL4</accession>
<feature type="domain" description="DUF4097" evidence="1">
    <location>
        <begin position="57"/>
        <end position="303"/>
    </location>
</feature>
<dbReference type="Proteomes" id="UP000524462">
    <property type="component" value="Unassembled WGS sequence"/>
</dbReference>